<dbReference type="PANTHER" id="PTHR31899">
    <property type="entry name" value="BETA-CAROTENE 3-HYDROXYLASE 1, CHLOROPLASTIC"/>
    <property type="match status" value="1"/>
</dbReference>
<keyword evidence="2" id="KW-0125">Carotenoid biosynthesis</keyword>
<keyword evidence="4" id="KW-0812">Transmembrane</keyword>
<evidence type="ECO:0000256" key="1">
    <source>
        <dbReference type="ARBA" id="ARBA00009324"/>
    </source>
</evidence>
<keyword evidence="6" id="KW-1185">Reference proteome</keyword>
<dbReference type="RefSeq" id="WP_015028040.1">
    <property type="nucleotide sequence ID" value="NC_018748.1"/>
</dbReference>
<dbReference type="PANTHER" id="PTHR31899:SF9">
    <property type="entry name" value="BETA-CAROTENE 3-HYDROXYLASE 1, CHLOROPLASTIC"/>
    <property type="match status" value="1"/>
</dbReference>
<organism evidence="5 6">
    <name type="scientific">Emticicia oligotrophica (strain DSM 17448 / CIP 109782 / MTCC 6937 / GPTSA100-15)</name>
    <dbReference type="NCBI Taxonomy" id="929562"/>
    <lineage>
        <taxon>Bacteria</taxon>
        <taxon>Pseudomonadati</taxon>
        <taxon>Bacteroidota</taxon>
        <taxon>Cytophagia</taxon>
        <taxon>Cytophagales</taxon>
        <taxon>Leadbetterellaceae</taxon>
        <taxon>Emticicia</taxon>
    </lineage>
</organism>
<protein>
    <submittedName>
        <fullName evidence="5">Fatty acid hydroxylase</fullName>
    </submittedName>
</protein>
<feature type="transmembrane region" description="Helical" evidence="4">
    <location>
        <begin position="75"/>
        <end position="95"/>
    </location>
</feature>
<dbReference type="InterPro" id="IPR045019">
    <property type="entry name" value="BETA-OHASE-like"/>
</dbReference>
<gene>
    <name evidence="5" type="ordered locus">Emtol_1191</name>
</gene>
<evidence type="ECO:0000313" key="6">
    <source>
        <dbReference type="Proteomes" id="UP000002875"/>
    </source>
</evidence>
<reference evidence="5 6" key="1">
    <citation type="submission" date="2011-07" db="EMBL/GenBank/DDBJ databases">
        <title>The complete genome of chromosome of Emticicia oligotrophica DSM 17448.</title>
        <authorList>
            <consortium name="US DOE Joint Genome Institute (JGI-PGF)"/>
            <person name="Lucas S."/>
            <person name="Han J."/>
            <person name="Lapidus A."/>
            <person name="Bruce D."/>
            <person name="Goodwin L."/>
            <person name="Pitluck S."/>
            <person name="Peters L."/>
            <person name="Kyrpides N."/>
            <person name="Mavromatis K."/>
            <person name="Ivanova N."/>
            <person name="Ovchinnikova G."/>
            <person name="Teshima H."/>
            <person name="Detter J.C."/>
            <person name="Tapia R."/>
            <person name="Han C."/>
            <person name="Land M."/>
            <person name="Hauser L."/>
            <person name="Markowitz V."/>
            <person name="Cheng J.-F."/>
            <person name="Hugenholtz P."/>
            <person name="Woyke T."/>
            <person name="Wu D."/>
            <person name="Tindall B."/>
            <person name="Pomrenke H."/>
            <person name="Brambilla E."/>
            <person name="Klenk H.-P."/>
            <person name="Eisen J.A."/>
        </authorList>
    </citation>
    <scope>NUCLEOTIDE SEQUENCE [LARGE SCALE GENOMIC DNA]</scope>
    <source>
        <strain evidence="5 6">DSM 17448</strain>
    </source>
</reference>
<comment type="similarity">
    <text evidence="1">Belongs to the sterol desaturase family.</text>
</comment>
<dbReference type="EMBL" id="CP002961">
    <property type="protein sequence ID" value="AFK02340.1"/>
    <property type="molecule type" value="Genomic_DNA"/>
</dbReference>
<proteinExistence type="inferred from homology"/>
<dbReference type="Proteomes" id="UP000002875">
    <property type="component" value="Chromosome"/>
</dbReference>
<evidence type="ECO:0000256" key="4">
    <source>
        <dbReference type="SAM" id="Phobius"/>
    </source>
</evidence>
<feature type="transmembrane region" description="Helical" evidence="4">
    <location>
        <begin position="6"/>
        <end position="24"/>
    </location>
</feature>
<evidence type="ECO:0000313" key="5">
    <source>
        <dbReference type="EMBL" id="AFK02340.1"/>
    </source>
</evidence>
<evidence type="ECO:0000256" key="3">
    <source>
        <dbReference type="ARBA" id="ARBA00023002"/>
    </source>
</evidence>
<evidence type="ECO:0000256" key="2">
    <source>
        <dbReference type="ARBA" id="ARBA00022746"/>
    </source>
</evidence>
<keyword evidence="4" id="KW-1133">Transmembrane helix</keyword>
<sequence>MMILAKFLITIGTFAFMEFVAWFSHKYIMHGFGWAWHADHHNHHKGFFEKNDYYAVVFSVVASSTIIYGNTNPEFWYLTWFGAGVTLYGIAYVVFHDIIVHRRVKIKFVAKSKYMKRIMNAHYIHHKVHTKEGGEAFGFLYAPNKYEPKKRD</sequence>
<keyword evidence="4" id="KW-0472">Membrane</keyword>
<accession>A0ABM5MYU4</accession>
<name>A0ABM5MYU4_EMTOG</name>
<keyword evidence="3" id="KW-0560">Oxidoreductase</keyword>